<evidence type="ECO:0000256" key="9">
    <source>
        <dbReference type="SAM" id="Phobius"/>
    </source>
</evidence>
<dbReference type="InterPro" id="IPR006302">
    <property type="entry name" value="T3SS_HrcV"/>
</dbReference>
<keyword evidence="5" id="KW-0997">Cell inner membrane</keyword>
<evidence type="ECO:0000313" key="11">
    <source>
        <dbReference type="Proteomes" id="UP001184230"/>
    </source>
</evidence>
<dbReference type="NCBIfam" id="TIGR01399">
    <property type="entry name" value="hrcV"/>
    <property type="match status" value="1"/>
</dbReference>
<dbReference type="Gene3D" id="1.10.8.540">
    <property type="entry name" value="FHIPEP family, domain 3"/>
    <property type="match status" value="1"/>
</dbReference>
<evidence type="ECO:0000256" key="8">
    <source>
        <dbReference type="ARBA" id="ARBA00023136"/>
    </source>
</evidence>
<comment type="similarity">
    <text evidence="2">Belongs to the FHIPEP (flagella/HR/invasion proteins export pore) family.</text>
</comment>
<proteinExistence type="inferred from homology"/>
<dbReference type="Proteomes" id="UP001184230">
    <property type="component" value="Unassembled WGS sequence"/>
</dbReference>
<feature type="transmembrane region" description="Helical" evidence="9">
    <location>
        <begin position="317"/>
        <end position="336"/>
    </location>
</feature>
<dbReference type="InterPro" id="IPR042193">
    <property type="entry name" value="FHIPEP_3"/>
</dbReference>
<dbReference type="InterPro" id="IPR042196">
    <property type="entry name" value="FHIPEP_4"/>
</dbReference>
<dbReference type="PRINTS" id="PR00949">
    <property type="entry name" value="TYPE3IMAPROT"/>
</dbReference>
<evidence type="ECO:0000256" key="7">
    <source>
        <dbReference type="ARBA" id="ARBA00022989"/>
    </source>
</evidence>
<feature type="transmembrane region" description="Helical" evidence="9">
    <location>
        <begin position="29"/>
        <end position="47"/>
    </location>
</feature>
<gene>
    <name evidence="10" type="ORF">J2739_003547</name>
</gene>
<protein>
    <submittedName>
        <fullName evidence="10">Type III secretion protein V</fullName>
    </submittedName>
</protein>
<keyword evidence="6 9" id="KW-0812">Transmembrane</keyword>
<keyword evidence="4" id="KW-1003">Cell membrane</keyword>
<evidence type="ECO:0000313" key="10">
    <source>
        <dbReference type="EMBL" id="MDR6537766.1"/>
    </source>
</evidence>
<dbReference type="RefSeq" id="WP_309903940.1">
    <property type="nucleotide sequence ID" value="NZ_JAVDRF010000007.1"/>
</dbReference>
<dbReference type="PANTHER" id="PTHR30161">
    <property type="entry name" value="FLAGELLAR EXPORT PROTEIN, MEMBRANE FLHA SUBUNIT-RELATED"/>
    <property type="match status" value="1"/>
</dbReference>
<dbReference type="InterPro" id="IPR001712">
    <property type="entry name" value="T3SS_FHIPEP"/>
</dbReference>
<evidence type="ECO:0000256" key="1">
    <source>
        <dbReference type="ARBA" id="ARBA00004429"/>
    </source>
</evidence>
<dbReference type="Gene3D" id="3.40.30.60">
    <property type="entry name" value="FHIPEP family, domain 1"/>
    <property type="match status" value="1"/>
</dbReference>
<feature type="transmembrane region" description="Helical" evidence="9">
    <location>
        <begin position="84"/>
        <end position="105"/>
    </location>
</feature>
<dbReference type="Gene3D" id="3.40.50.12790">
    <property type="entry name" value="FHIPEP family, domain 4"/>
    <property type="match status" value="1"/>
</dbReference>
<sequence length="691" mass="74271">MASPARSLPQPYRGSLRDLFASAGRYNDLLLAGLLVVVVALFVLPLPTPLLDLLIACNLAISLVLLIVAMYVPSALSLSTFPSLLLFTTLFRLALNIASTKLILLQANAGHIIDTFGKLIVGNNVVVGGVVFLIIAIVQFIVIAKGSERVAEVAARFALDAMPGKQMSIDADVRAGVLSSAQAQKRRQLLEQECQLHGAMDGAMKFVKGDAIASIVIALVNILAGIAIGTLMHEMSLSGALQRYAILTVGDGMVSQIPSLLVSIAAGIVITRVGSGERRDAQLASQIGEQLMAHPRALVIAGLAVASFLVVPGFPKWVFGLLAAVIIGLGLAMRSLRERGRTPGWISHREGVAEEEGENAHAIASPLAVRLSDTLRGAVDRHALDQQLAGVKTAVESDLGPVFPRLQLAHAAGLPEHGYQVLVHDVVVSEGLLRPGWQLLDPAEAATPPAGAQVAEPFGPFARVVWVQGTQPGLRTWEAEEVVGLHVDHAVRRNVRELIGLQEVQNLLHSVQRDAPELAAEVARVASPQRIAEVLRRLLQEGIPIRNLHAIFECLAIWAPKEQDSIALTELVRIHLGRYITSRYVGPGRQLEAILFESSLLERVQNAVERSPRGNLLLLSPAVTQDIREQVRRILGSSANRVVAIASSDVRRYVKTLIEPVAPTLPVLSYQEVDEDVALQPVGWVTNPQAH</sequence>
<dbReference type="PANTHER" id="PTHR30161:SF2">
    <property type="entry name" value="INVASION PROTEIN INVA"/>
    <property type="match status" value="1"/>
</dbReference>
<dbReference type="PROSITE" id="PS00994">
    <property type="entry name" value="FHIPEP"/>
    <property type="match status" value="1"/>
</dbReference>
<keyword evidence="3" id="KW-0813">Transport</keyword>
<dbReference type="PIRSF" id="PIRSF005419">
    <property type="entry name" value="FlhA"/>
    <property type="match status" value="1"/>
</dbReference>
<evidence type="ECO:0000256" key="6">
    <source>
        <dbReference type="ARBA" id="ARBA00022692"/>
    </source>
</evidence>
<feature type="transmembrane region" description="Helical" evidence="9">
    <location>
        <begin position="211"/>
        <end position="232"/>
    </location>
</feature>
<dbReference type="EMBL" id="JAVDRF010000007">
    <property type="protein sequence ID" value="MDR6537766.1"/>
    <property type="molecule type" value="Genomic_DNA"/>
</dbReference>
<evidence type="ECO:0000256" key="3">
    <source>
        <dbReference type="ARBA" id="ARBA00022448"/>
    </source>
</evidence>
<keyword evidence="7 9" id="KW-1133">Transmembrane helix</keyword>
<evidence type="ECO:0000256" key="4">
    <source>
        <dbReference type="ARBA" id="ARBA00022475"/>
    </source>
</evidence>
<dbReference type="InterPro" id="IPR025505">
    <property type="entry name" value="FHIPEP_CS"/>
</dbReference>
<evidence type="ECO:0000256" key="5">
    <source>
        <dbReference type="ARBA" id="ARBA00022519"/>
    </source>
</evidence>
<dbReference type="Pfam" id="PF00771">
    <property type="entry name" value="FHIPEP"/>
    <property type="match status" value="1"/>
</dbReference>
<reference evidence="10 11" key="1">
    <citation type="submission" date="2023-07" db="EMBL/GenBank/DDBJ databases">
        <title>Sorghum-associated microbial communities from plants grown in Nebraska, USA.</title>
        <authorList>
            <person name="Schachtman D."/>
        </authorList>
    </citation>
    <scope>NUCLEOTIDE SEQUENCE [LARGE SCALE GENOMIC DNA]</scope>
    <source>
        <strain evidence="10 11">DS1781</strain>
    </source>
</reference>
<comment type="subcellular location">
    <subcellularLocation>
        <location evidence="1">Cell inner membrane</location>
        <topology evidence="1">Multi-pass membrane protein</topology>
    </subcellularLocation>
</comment>
<feature type="transmembrane region" description="Helical" evidence="9">
    <location>
        <begin position="125"/>
        <end position="144"/>
    </location>
</feature>
<organism evidence="10 11">
    <name type="scientific">Variovorax soli</name>
    <dbReference type="NCBI Taxonomy" id="376815"/>
    <lineage>
        <taxon>Bacteria</taxon>
        <taxon>Pseudomonadati</taxon>
        <taxon>Pseudomonadota</taxon>
        <taxon>Betaproteobacteria</taxon>
        <taxon>Burkholderiales</taxon>
        <taxon>Comamonadaceae</taxon>
        <taxon>Variovorax</taxon>
    </lineage>
</organism>
<dbReference type="InterPro" id="IPR042194">
    <property type="entry name" value="FHIPEP_1"/>
</dbReference>
<feature type="transmembrane region" description="Helical" evidence="9">
    <location>
        <begin position="53"/>
        <end position="72"/>
    </location>
</feature>
<keyword evidence="11" id="KW-1185">Reference proteome</keyword>
<name>A0ABU1NIS6_9BURK</name>
<keyword evidence="8 9" id="KW-0472">Membrane</keyword>
<comment type="caution">
    <text evidence="10">The sequence shown here is derived from an EMBL/GenBank/DDBJ whole genome shotgun (WGS) entry which is preliminary data.</text>
</comment>
<feature type="transmembrane region" description="Helical" evidence="9">
    <location>
        <begin position="244"/>
        <end position="270"/>
    </location>
</feature>
<accession>A0ABU1NIS6</accession>
<evidence type="ECO:0000256" key="2">
    <source>
        <dbReference type="ARBA" id="ARBA00008835"/>
    </source>
</evidence>